<feature type="transmembrane region" description="Helical" evidence="10">
    <location>
        <begin position="194"/>
        <end position="215"/>
    </location>
</feature>
<dbReference type="PANTHER" id="PTHR43823:SF3">
    <property type="entry name" value="MULTIDRUG EXPORT PROTEIN MEPA"/>
    <property type="match status" value="1"/>
</dbReference>
<feature type="transmembrane region" description="Helical" evidence="10">
    <location>
        <begin position="319"/>
        <end position="338"/>
    </location>
</feature>
<dbReference type="EMBL" id="FQZD01000062">
    <property type="protein sequence ID" value="SHK01426.1"/>
    <property type="molecule type" value="Genomic_DNA"/>
</dbReference>
<dbReference type="Proteomes" id="UP000322917">
    <property type="component" value="Unassembled WGS sequence"/>
</dbReference>
<dbReference type="GO" id="GO:0042910">
    <property type="term" value="F:xenobiotic transmembrane transporter activity"/>
    <property type="evidence" value="ECO:0007669"/>
    <property type="project" value="InterPro"/>
</dbReference>
<dbReference type="RefSeq" id="WP_149736457.1">
    <property type="nucleotide sequence ID" value="NZ_FQZD01000062.1"/>
</dbReference>
<evidence type="ECO:0000313" key="12">
    <source>
        <dbReference type="Proteomes" id="UP000322917"/>
    </source>
</evidence>
<evidence type="ECO:0000256" key="2">
    <source>
        <dbReference type="ARBA" id="ARBA00008417"/>
    </source>
</evidence>
<comment type="subcellular location">
    <subcellularLocation>
        <location evidence="1">Cell membrane</location>
        <topology evidence="1">Multi-pass membrane protein</topology>
    </subcellularLocation>
</comment>
<feature type="transmembrane region" description="Helical" evidence="10">
    <location>
        <begin position="135"/>
        <end position="153"/>
    </location>
</feature>
<dbReference type="PIRSF" id="PIRSF006603">
    <property type="entry name" value="DinF"/>
    <property type="match status" value="1"/>
</dbReference>
<evidence type="ECO:0000256" key="3">
    <source>
        <dbReference type="ARBA" id="ARBA00022106"/>
    </source>
</evidence>
<evidence type="ECO:0000256" key="9">
    <source>
        <dbReference type="ARBA" id="ARBA00023251"/>
    </source>
</evidence>
<comment type="similarity">
    <text evidence="2">Belongs to the multi antimicrobial extrusion (MATE) (TC 2.A.66.1) family. MepA subfamily.</text>
</comment>
<feature type="transmembrane region" description="Helical" evidence="10">
    <location>
        <begin position="48"/>
        <end position="72"/>
    </location>
</feature>
<name>A0A1M6P0I2_9FIRM</name>
<feature type="transmembrane region" description="Helical" evidence="10">
    <location>
        <begin position="358"/>
        <end position="380"/>
    </location>
</feature>
<keyword evidence="6 10" id="KW-0812">Transmembrane</keyword>
<reference evidence="11 12" key="1">
    <citation type="submission" date="2016-11" db="EMBL/GenBank/DDBJ databases">
        <authorList>
            <person name="Varghese N."/>
            <person name="Submissions S."/>
        </authorList>
    </citation>
    <scope>NUCLEOTIDE SEQUENCE [LARGE SCALE GENOMIC DNA]</scope>
    <source>
        <strain evidence="11 12">DSM 15287</strain>
    </source>
</reference>
<feature type="transmembrane region" description="Helical" evidence="10">
    <location>
        <begin position="165"/>
        <end position="188"/>
    </location>
</feature>
<evidence type="ECO:0000256" key="10">
    <source>
        <dbReference type="SAM" id="Phobius"/>
    </source>
</evidence>
<protein>
    <recommendedName>
        <fullName evidence="3">Multidrug export protein MepA</fullName>
    </recommendedName>
</protein>
<keyword evidence="9" id="KW-0046">Antibiotic resistance</keyword>
<dbReference type="GO" id="GO:0005886">
    <property type="term" value="C:plasma membrane"/>
    <property type="evidence" value="ECO:0007669"/>
    <property type="project" value="UniProtKB-SubCell"/>
</dbReference>
<proteinExistence type="inferred from homology"/>
<sequence>MEGSAALGQERVDKLLWRYSVPAMIGMVVNALYNIVDSIFVGNGVGEFALAAVAIAFPVMIILMGFGMLIGVGAGSLVSIRMGEGRKEDAEKILGNAFTLSVLCGIVLSAMILPFLDPVLQLLGAEPNILPYARAFIKVMLWGSLFMYVGFGLNSIVRAQGDPKIAMATMLISAGINVVLNPLFIFYFQLGIAGSALATVIAQMVAAVWIILHFLRKKSYLRLKIQCMALDFTVVFQIIKTGASPFLMQIAASVVNVLFNHSLLLYGGEIAVACIGVITRIGMLMLMPIFGISQGVQPIIGYNYGARNYTRVIEAVRRASYAASALSLAGFLVVQFFSESIVGVFNQNGEFIAIGAKGLRLFLLLLPVIGFQVIGANYFQAVGKAQYAIFFSMSRQVIILIPMLLLLPPLFGLNGAWAAAPVADLGSFLLTGYFLLKEIRTLRQSETL</sequence>
<organism evidence="11 12">
    <name type="scientific">Propionispora hippei DSM 15287</name>
    <dbReference type="NCBI Taxonomy" id="1123003"/>
    <lineage>
        <taxon>Bacteria</taxon>
        <taxon>Bacillati</taxon>
        <taxon>Bacillota</taxon>
        <taxon>Negativicutes</taxon>
        <taxon>Selenomonadales</taxon>
        <taxon>Sporomusaceae</taxon>
        <taxon>Propionispora</taxon>
    </lineage>
</organism>
<feature type="transmembrane region" description="Helical" evidence="10">
    <location>
        <begin position="16"/>
        <end position="36"/>
    </location>
</feature>
<dbReference type="InterPro" id="IPR002528">
    <property type="entry name" value="MATE_fam"/>
</dbReference>
<keyword evidence="8 10" id="KW-0472">Membrane</keyword>
<dbReference type="OrthoDB" id="9811110at2"/>
<dbReference type="InterPro" id="IPR045070">
    <property type="entry name" value="MATE_MepA-like"/>
</dbReference>
<evidence type="ECO:0000256" key="7">
    <source>
        <dbReference type="ARBA" id="ARBA00022989"/>
    </source>
</evidence>
<gene>
    <name evidence="11" type="ORF">SAMN02745170_03922</name>
</gene>
<evidence type="ECO:0000256" key="8">
    <source>
        <dbReference type="ARBA" id="ARBA00023136"/>
    </source>
</evidence>
<dbReference type="InterPro" id="IPR048279">
    <property type="entry name" value="MdtK-like"/>
</dbReference>
<dbReference type="GO" id="GO:0046677">
    <property type="term" value="P:response to antibiotic"/>
    <property type="evidence" value="ECO:0007669"/>
    <property type="project" value="UniProtKB-KW"/>
</dbReference>
<dbReference type="CDD" id="cd13143">
    <property type="entry name" value="MATE_MepA_like"/>
    <property type="match status" value="1"/>
</dbReference>
<accession>A0A1M6P0I2</accession>
<evidence type="ECO:0000256" key="6">
    <source>
        <dbReference type="ARBA" id="ARBA00022692"/>
    </source>
</evidence>
<feature type="transmembrane region" description="Helical" evidence="10">
    <location>
        <begin position="417"/>
        <end position="436"/>
    </location>
</feature>
<dbReference type="PANTHER" id="PTHR43823">
    <property type="entry name" value="SPORULATION PROTEIN YKVU"/>
    <property type="match status" value="1"/>
</dbReference>
<dbReference type="InterPro" id="IPR051327">
    <property type="entry name" value="MATE_MepA_subfamily"/>
</dbReference>
<dbReference type="GO" id="GO:0015297">
    <property type="term" value="F:antiporter activity"/>
    <property type="evidence" value="ECO:0007669"/>
    <property type="project" value="InterPro"/>
</dbReference>
<dbReference type="NCBIfam" id="TIGR00797">
    <property type="entry name" value="matE"/>
    <property type="match status" value="1"/>
</dbReference>
<evidence type="ECO:0000313" key="11">
    <source>
        <dbReference type="EMBL" id="SHK01426.1"/>
    </source>
</evidence>
<dbReference type="Pfam" id="PF01554">
    <property type="entry name" value="MatE"/>
    <property type="match status" value="2"/>
</dbReference>
<keyword evidence="12" id="KW-1185">Reference proteome</keyword>
<evidence type="ECO:0000256" key="1">
    <source>
        <dbReference type="ARBA" id="ARBA00004651"/>
    </source>
</evidence>
<evidence type="ECO:0000256" key="4">
    <source>
        <dbReference type="ARBA" id="ARBA00022448"/>
    </source>
</evidence>
<feature type="transmembrane region" description="Helical" evidence="10">
    <location>
        <begin position="93"/>
        <end position="115"/>
    </location>
</feature>
<dbReference type="AlphaFoldDB" id="A0A1M6P0I2"/>
<evidence type="ECO:0000256" key="5">
    <source>
        <dbReference type="ARBA" id="ARBA00022475"/>
    </source>
</evidence>
<keyword evidence="5" id="KW-1003">Cell membrane</keyword>
<keyword evidence="7 10" id="KW-1133">Transmembrane helix</keyword>
<feature type="transmembrane region" description="Helical" evidence="10">
    <location>
        <begin position="387"/>
        <end position="411"/>
    </location>
</feature>
<keyword evidence="4" id="KW-0813">Transport</keyword>
<feature type="transmembrane region" description="Helical" evidence="10">
    <location>
        <begin position="263"/>
        <end position="286"/>
    </location>
</feature>